<dbReference type="SUPFAM" id="SSF160631">
    <property type="entry name" value="SMI1/KNR4-like"/>
    <property type="match status" value="1"/>
</dbReference>
<proteinExistence type="predicted"/>
<evidence type="ECO:0008006" key="3">
    <source>
        <dbReference type="Google" id="ProtNLM"/>
    </source>
</evidence>
<dbReference type="EMBL" id="CAJVAX010000023">
    <property type="protein sequence ID" value="CAG7658541.1"/>
    <property type="molecule type" value="Genomic_DNA"/>
</dbReference>
<gene>
    <name evidence="1" type="ORF">SBRY_90298</name>
</gene>
<dbReference type="RefSeq" id="WP_205048195.1">
    <property type="nucleotide sequence ID" value="NZ_CAJVAX010000023.1"/>
</dbReference>
<sequence>MAVLDDITALLGQPGFHWSDPAPWARLEEEFGVSFPADFREITDAYGPVLISGKLYLDHPGHSIRNLGEEIRELIGFWREEDSAELLPGRAGAAPGELLPVATGTTAETVFLRIPVDKAAPWSVAVQELDSGEFMLYEMTFGNWLLAFLRGEDVMAGSSFPDRPFYESLA</sequence>
<name>A0A9W4MKL8_9ACTN</name>
<evidence type="ECO:0000313" key="1">
    <source>
        <dbReference type="EMBL" id="CAG7658541.1"/>
    </source>
</evidence>
<dbReference type="InterPro" id="IPR037883">
    <property type="entry name" value="Knr4/Smi1-like_sf"/>
</dbReference>
<accession>A0A9W4MKL8</accession>
<protein>
    <recommendedName>
        <fullName evidence="3">SMI1/KNR4 family protein</fullName>
    </recommendedName>
</protein>
<evidence type="ECO:0000313" key="2">
    <source>
        <dbReference type="Proteomes" id="UP001153328"/>
    </source>
</evidence>
<reference evidence="1" key="1">
    <citation type="submission" date="2021-06" db="EMBL/GenBank/DDBJ databases">
        <authorList>
            <person name="Arsene-Ploetze F."/>
        </authorList>
    </citation>
    <scope>NUCLEOTIDE SEQUENCE</scope>
    <source>
        <strain evidence="1">SBRY1</strain>
    </source>
</reference>
<comment type="caution">
    <text evidence="1">The sequence shown here is derived from an EMBL/GenBank/DDBJ whole genome shotgun (WGS) entry which is preliminary data.</text>
</comment>
<keyword evidence="2" id="KW-1185">Reference proteome</keyword>
<dbReference type="Proteomes" id="UP001153328">
    <property type="component" value="Unassembled WGS sequence"/>
</dbReference>
<organism evidence="1 2">
    <name type="scientific">Actinacidiphila bryophytorum</name>
    <dbReference type="NCBI Taxonomy" id="1436133"/>
    <lineage>
        <taxon>Bacteria</taxon>
        <taxon>Bacillati</taxon>
        <taxon>Actinomycetota</taxon>
        <taxon>Actinomycetes</taxon>
        <taxon>Kitasatosporales</taxon>
        <taxon>Streptomycetaceae</taxon>
        <taxon>Actinacidiphila</taxon>
    </lineage>
</organism>
<dbReference type="AlphaFoldDB" id="A0A9W4MKL8"/>